<dbReference type="AlphaFoldDB" id="A0A3Q9JN53"/>
<evidence type="ECO:0000313" key="1">
    <source>
        <dbReference type="EMBL" id="AZS50362.1"/>
    </source>
</evidence>
<dbReference type="PANTHER" id="PTHR43628:SF1">
    <property type="entry name" value="CHITIN SYNTHASE REGULATORY FACTOR 2-RELATED"/>
    <property type="match status" value="1"/>
</dbReference>
<gene>
    <name evidence="1" type="ORF">DM558_06040</name>
</gene>
<dbReference type="Pfam" id="PF08238">
    <property type="entry name" value="Sel1"/>
    <property type="match status" value="4"/>
</dbReference>
<dbReference type="InterPro" id="IPR052945">
    <property type="entry name" value="Mitotic_Regulator"/>
</dbReference>
<dbReference type="InterPro" id="IPR011990">
    <property type="entry name" value="TPR-like_helical_dom_sf"/>
</dbReference>
<dbReference type="SMART" id="SM00671">
    <property type="entry name" value="SEL1"/>
    <property type="match status" value="4"/>
</dbReference>
<organism evidence="1 2">
    <name type="scientific">Entomomonas moraniae</name>
    <dbReference type="NCBI Taxonomy" id="2213226"/>
    <lineage>
        <taxon>Bacteria</taxon>
        <taxon>Pseudomonadati</taxon>
        <taxon>Pseudomonadota</taxon>
        <taxon>Gammaproteobacteria</taxon>
        <taxon>Pseudomonadales</taxon>
        <taxon>Pseudomonadaceae</taxon>
        <taxon>Entomomonas</taxon>
    </lineage>
</organism>
<name>A0A3Q9JN53_9GAMM</name>
<reference evidence="2" key="1">
    <citation type="submission" date="2018-06" db="EMBL/GenBank/DDBJ databases">
        <title>Complete genome of Pseudomonas insecticola strain QZS01.</title>
        <authorList>
            <person name="Wang J."/>
            <person name="Su Q."/>
        </authorList>
    </citation>
    <scope>NUCLEOTIDE SEQUENCE [LARGE SCALE GENOMIC DNA]</scope>
    <source>
        <strain evidence="2">QZS01</strain>
    </source>
</reference>
<protein>
    <submittedName>
        <fullName evidence="1">Sel1 repeat family protein</fullName>
    </submittedName>
</protein>
<evidence type="ECO:0000313" key="2">
    <source>
        <dbReference type="Proteomes" id="UP000273143"/>
    </source>
</evidence>
<dbReference type="Gene3D" id="1.25.40.10">
    <property type="entry name" value="Tetratricopeptide repeat domain"/>
    <property type="match status" value="1"/>
</dbReference>
<dbReference type="RefSeq" id="WP_127162659.1">
    <property type="nucleotide sequence ID" value="NZ_CP029822.1"/>
</dbReference>
<dbReference type="EMBL" id="CP029822">
    <property type="protein sequence ID" value="AZS50362.1"/>
    <property type="molecule type" value="Genomic_DNA"/>
</dbReference>
<dbReference type="PANTHER" id="PTHR43628">
    <property type="entry name" value="ACTIVATOR OF C KINASE PROTEIN 1-RELATED"/>
    <property type="match status" value="1"/>
</dbReference>
<dbReference type="Proteomes" id="UP000273143">
    <property type="component" value="Chromosome"/>
</dbReference>
<sequence>MNFIIKLLRKLSNKPKRLNPEIYQLVAEGSREALIIYVTYCNMHHQEKFDYKLYHKGLLASVEQGNFDSLYEIGYFHANGLMEFPQDYKQAINYFLKAAEQNHSSAMNYLALFHYKGLGVEADKQKMRAWYEKSASLGNADALSNLGNIYTEGLGVELDYVKAKDYFLMAAEKGNANAMNNLSYLYSQGLGVEKDEALADEWLEKAHNTKAEQPVKLGIMNS</sequence>
<dbReference type="InterPro" id="IPR006597">
    <property type="entry name" value="Sel1-like"/>
</dbReference>
<proteinExistence type="predicted"/>
<keyword evidence="2" id="KW-1185">Reference proteome</keyword>
<dbReference type="KEGG" id="emo:DM558_06040"/>
<accession>A0A3Q9JN53</accession>
<dbReference type="SUPFAM" id="SSF81901">
    <property type="entry name" value="HCP-like"/>
    <property type="match status" value="1"/>
</dbReference>